<dbReference type="Pfam" id="PF05336">
    <property type="entry name" value="rhaM"/>
    <property type="match status" value="1"/>
</dbReference>
<dbReference type="PANTHER" id="PTHR43239:SF1">
    <property type="entry name" value="UPF0734 PROTEIN DDB_G0273871_DDB_G0273177"/>
    <property type="match status" value="1"/>
</dbReference>
<dbReference type="PANTHER" id="PTHR43239">
    <property type="entry name" value="UPF0734 PROTEIN DDB_G0273871/DDB_G0273177"/>
    <property type="match status" value="1"/>
</dbReference>
<evidence type="ECO:0000313" key="2">
    <source>
        <dbReference type="Proteomes" id="UP000007590"/>
    </source>
</evidence>
<evidence type="ECO:0000313" key="1">
    <source>
        <dbReference type="EMBL" id="AFD06708.1"/>
    </source>
</evidence>
<dbReference type="AlphaFoldDB" id="H8KVT5"/>
<dbReference type="EMBL" id="CP003349">
    <property type="protein sequence ID" value="AFD06708.1"/>
    <property type="molecule type" value="Genomic_DNA"/>
</dbReference>
<dbReference type="KEGG" id="scn:Solca_1641"/>
<dbReference type="Gene3D" id="3.30.70.100">
    <property type="match status" value="1"/>
</dbReference>
<dbReference type="GO" id="GO:0016857">
    <property type="term" value="F:racemase and epimerase activity, acting on carbohydrates and derivatives"/>
    <property type="evidence" value="ECO:0007669"/>
    <property type="project" value="InterPro"/>
</dbReference>
<dbReference type="Proteomes" id="UP000007590">
    <property type="component" value="Chromosome"/>
</dbReference>
<dbReference type="InterPro" id="IPR052996">
    <property type="entry name" value="Carb_Metab_Mutarotase"/>
</dbReference>
<sequence length="110" mass="13116">MIKRHCFALDLKPDAELIAEYEKYHTEVWPEVLENLSAAGIEQLEIYRVENRLFMIMEVNDSFSFDKKKKLDDNNDKVQQWETLMWTYQQALPSALPGQKWVPMGKIFQY</sequence>
<dbReference type="SUPFAM" id="SSF54909">
    <property type="entry name" value="Dimeric alpha+beta barrel"/>
    <property type="match status" value="1"/>
</dbReference>
<dbReference type="STRING" id="929556.Solca_1641"/>
<proteinExistence type="predicted"/>
<keyword evidence="2" id="KW-1185">Reference proteome</keyword>
<dbReference type="HOGENOM" id="CLU_100689_4_0_10"/>
<dbReference type="eggNOG" id="COG3254">
    <property type="taxonomic scope" value="Bacteria"/>
</dbReference>
<dbReference type="InterPro" id="IPR011008">
    <property type="entry name" value="Dimeric_a/b-barrel"/>
</dbReference>
<gene>
    <name evidence="1" type="ordered locus">Solca_1641</name>
</gene>
<evidence type="ECO:0008006" key="3">
    <source>
        <dbReference type="Google" id="ProtNLM"/>
    </source>
</evidence>
<protein>
    <recommendedName>
        <fullName evidence="3">L-rhamnose mutarotase</fullName>
    </recommendedName>
</protein>
<reference evidence="1" key="1">
    <citation type="submission" date="2012-02" db="EMBL/GenBank/DDBJ databases">
        <title>The complete genome of Solitalea canadensis DSM 3403.</title>
        <authorList>
            <consortium name="US DOE Joint Genome Institute (JGI-PGF)"/>
            <person name="Lucas S."/>
            <person name="Copeland A."/>
            <person name="Lapidus A."/>
            <person name="Glavina del Rio T."/>
            <person name="Dalin E."/>
            <person name="Tice H."/>
            <person name="Bruce D."/>
            <person name="Goodwin L."/>
            <person name="Pitluck S."/>
            <person name="Peters L."/>
            <person name="Ovchinnikova G."/>
            <person name="Lu M."/>
            <person name="Kyrpides N."/>
            <person name="Mavromatis K."/>
            <person name="Ivanova N."/>
            <person name="Brettin T."/>
            <person name="Detter J.C."/>
            <person name="Han C."/>
            <person name="Larimer F."/>
            <person name="Land M."/>
            <person name="Hauser L."/>
            <person name="Markowitz V."/>
            <person name="Cheng J.-F."/>
            <person name="Hugenholtz P."/>
            <person name="Woyke T."/>
            <person name="Wu D."/>
            <person name="Spring S."/>
            <person name="Schroeder M."/>
            <person name="Kopitz M."/>
            <person name="Brambilla E."/>
            <person name="Klenk H.-P."/>
            <person name="Eisen J.A."/>
        </authorList>
    </citation>
    <scope>NUCLEOTIDE SEQUENCE</scope>
    <source>
        <strain evidence="1">DSM 3403</strain>
    </source>
</reference>
<accession>H8KVT5</accession>
<organism evidence="1 2">
    <name type="scientific">Solitalea canadensis (strain ATCC 29591 / DSM 3403 / JCM 21819 / LMG 8368 / NBRC 15130 / NCIMB 12057 / USAM 9D)</name>
    <name type="common">Flexibacter canadensis</name>
    <dbReference type="NCBI Taxonomy" id="929556"/>
    <lineage>
        <taxon>Bacteria</taxon>
        <taxon>Pseudomonadati</taxon>
        <taxon>Bacteroidota</taxon>
        <taxon>Sphingobacteriia</taxon>
        <taxon>Sphingobacteriales</taxon>
        <taxon>Sphingobacteriaceae</taxon>
        <taxon>Solitalea</taxon>
    </lineage>
</organism>
<dbReference type="InterPro" id="IPR008000">
    <property type="entry name" value="Rham/fucose_mutarotase"/>
</dbReference>
<dbReference type="RefSeq" id="WP_014679935.1">
    <property type="nucleotide sequence ID" value="NC_017770.1"/>
</dbReference>
<name>H8KVT5_SOLCM</name>